<sequence>MGILIRPISIALILSKAHANRIKIVISEFVSHEQFAFLKGRSIQDNILIAQEVAHSIHDAKGKTPYILVKINLEKAYAKLSWDDWSDDIWLGTPIRDQNSQQHYKALIATSCWFT</sequence>
<dbReference type="EMBL" id="CP136891">
    <property type="protein sequence ID" value="WOK98594.1"/>
    <property type="molecule type" value="Genomic_DNA"/>
</dbReference>
<dbReference type="Proteomes" id="UP001327560">
    <property type="component" value="Chromosome 2"/>
</dbReference>
<evidence type="ECO:0000313" key="1">
    <source>
        <dbReference type="EMBL" id="WOK98594.1"/>
    </source>
</evidence>
<dbReference type="AlphaFoldDB" id="A0AAQ3K051"/>
<evidence type="ECO:0008006" key="3">
    <source>
        <dbReference type="Google" id="ProtNLM"/>
    </source>
</evidence>
<gene>
    <name evidence="1" type="ORF">Cni_G07306</name>
</gene>
<keyword evidence="2" id="KW-1185">Reference proteome</keyword>
<protein>
    <recommendedName>
        <fullName evidence="3">Reverse transcriptase domain-containing protein</fullName>
    </recommendedName>
</protein>
<organism evidence="1 2">
    <name type="scientific">Canna indica</name>
    <name type="common">Indian-shot</name>
    <dbReference type="NCBI Taxonomy" id="4628"/>
    <lineage>
        <taxon>Eukaryota</taxon>
        <taxon>Viridiplantae</taxon>
        <taxon>Streptophyta</taxon>
        <taxon>Embryophyta</taxon>
        <taxon>Tracheophyta</taxon>
        <taxon>Spermatophyta</taxon>
        <taxon>Magnoliopsida</taxon>
        <taxon>Liliopsida</taxon>
        <taxon>Zingiberales</taxon>
        <taxon>Cannaceae</taxon>
        <taxon>Canna</taxon>
    </lineage>
</organism>
<evidence type="ECO:0000313" key="2">
    <source>
        <dbReference type="Proteomes" id="UP001327560"/>
    </source>
</evidence>
<name>A0AAQ3K051_9LILI</name>
<accession>A0AAQ3K051</accession>
<reference evidence="1 2" key="1">
    <citation type="submission" date="2023-10" db="EMBL/GenBank/DDBJ databases">
        <title>Chromosome-scale genome assembly provides insights into flower coloration mechanisms of Canna indica.</title>
        <authorList>
            <person name="Li C."/>
        </authorList>
    </citation>
    <scope>NUCLEOTIDE SEQUENCE [LARGE SCALE GENOMIC DNA]</scope>
    <source>
        <tissue evidence="1">Flower</tissue>
    </source>
</reference>
<proteinExistence type="predicted"/>